<evidence type="ECO:0000313" key="3">
    <source>
        <dbReference type="Proteomes" id="UP000837857"/>
    </source>
</evidence>
<organism evidence="2 3">
    <name type="scientific">Iphiclides podalirius</name>
    <name type="common">scarce swallowtail</name>
    <dbReference type="NCBI Taxonomy" id="110791"/>
    <lineage>
        <taxon>Eukaryota</taxon>
        <taxon>Metazoa</taxon>
        <taxon>Ecdysozoa</taxon>
        <taxon>Arthropoda</taxon>
        <taxon>Hexapoda</taxon>
        <taxon>Insecta</taxon>
        <taxon>Pterygota</taxon>
        <taxon>Neoptera</taxon>
        <taxon>Endopterygota</taxon>
        <taxon>Lepidoptera</taxon>
        <taxon>Glossata</taxon>
        <taxon>Ditrysia</taxon>
        <taxon>Papilionoidea</taxon>
        <taxon>Papilionidae</taxon>
        <taxon>Papilioninae</taxon>
        <taxon>Iphiclides</taxon>
    </lineage>
</organism>
<reference evidence="2" key="1">
    <citation type="submission" date="2022-03" db="EMBL/GenBank/DDBJ databases">
        <authorList>
            <person name="Martin H S."/>
        </authorList>
    </citation>
    <scope>NUCLEOTIDE SEQUENCE</scope>
</reference>
<feature type="region of interest" description="Disordered" evidence="1">
    <location>
        <begin position="41"/>
        <end position="69"/>
    </location>
</feature>
<dbReference type="Proteomes" id="UP000837857">
    <property type="component" value="Chromosome 3"/>
</dbReference>
<evidence type="ECO:0000256" key="1">
    <source>
        <dbReference type="SAM" id="MobiDB-lite"/>
    </source>
</evidence>
<accession>A0ABN8IXP5</accession>
<protein>
    <submittedName>
        <fullName evidence="2">Uncharacterized protein</fullName>
    </submittedName>
</protein>
<feature type="compositionally biased region" description="Basic residues" evidence="1">
    <location>
        <begin position="48"/>
        <end position="61"/>
    </location>
</feature>
<evidence type="ECO:0000313" key="2">
    <source>
        <dbReference type="EMBL" id="CAH2063448.1"/>
    </source>
</evidence>
<proteinExistence type="predicted"/>
<gene>
    <name evidence="2" type="ORF">IPOD504_LOCUS12526</name>
</gene>
<sequence>MYYYSNVESGETCVRASQAAAPRPRPSDHMFGGEALTGRSLAHCESRTRRRRNAQHARARSAARATQSR</sequence>
<keyword evidence="3" id="KW-1185">Reference proteome</keyword>
<name>A0ABN8IXP5_9NEOP</name>
<feature type="non-terminal residue" evidence="2">
    <location>
        <position position="69"/>
    </location>
</feature>
<dbReference type="EMBL" id="OW152815">
    <property type="protein sequence ID" value="CAH2063448.1"/>
    <property type="molecule type" value="Genomic_DNA"/>
</dbReference>